<dbReference type="OrthoDB" id="5772781at2759"/>
<gene>
    <name evidence="4" type="ORF">C7212DRAFT_320070</name>
</gene>
<keyword evidence="3 4" id="KW-0418">Kinase</keyword>
<dbReference type="FunFam" id="3.90.1200.10:FF:000018">
    <property type="entry name" value="Fructosamine-3-kinase, putative"/>
    <property type="match status" value="1"/>
</dbReference>
<dbReference type="EC" id="2.7.1.172" evidence="1"/>
<dbReference type="STRING" id="42249.A0A317SQT1"/>
<keyword evidence="3" id="KW-0808">Transferase</keyword>
<protein>
    <recommendedName>
        <fullName evidence="1">protein-ribulosamine 3-kinase</fullName>
        <ecNumber evidence="1">2.7.1.172</ecNumber>
    </recommendedName>
</protein>
<dbReference type="GO" id="GO:0102193">
    <property type="term" value="F:protein-ribulosamine 3-kinase activity"/>
    <property type="evidence" value="ECO:0007669"/>
    <property type="project" value="UniProtKB-EC"/>
</dbReference>
<dbReference type="Proteomes" id="UP000246991">
    <property type="component" value="Unassembled WGS sequence"/>
</dbReference>
<organism evidence="4 5">
    <name type="scientific">Tuber magnatum</name>
    <name type="common">white Piedmont truffle</name>
    <dbReference type="NCBI Taxonomy" id="42249"/>
    <lineage>
        <taxon>Eukaryota</taxon>
        <taxon>Fungi</taxon>
        <taxon>Dikarya</taxon>
        <taxon>Ascomycota</taxon>
        <taxon>Pezizomycotina</taxon>
        <taxon>Pezizomycetes</taxon>
        <taxon>Pezizales</taxon>
        <taxon>Tuberaceae</taxon>
        <taxon>Tuber</taxon>
    </lineage>
</organism>
<comment type="catalytic activity">
    <reaction evidence="2">
        <text>N(6)-D-ribulosyl-L-lysyl-[protein] + ATP = N(6)-(3-O-phospho-D-ribulosyl)-L-lysyl-[protein] + ADP + H(+)</text>
        <dbReference type="Rhea" id="RHEA:48432"/>
        <dbReference type="Rhea" id="RHEA-COMP:12103"/>
        <dbReference type="Rhea" id="RHEA-COMP:12104"/>
        <dbReference type="ChEBI" id="CHEBI:15378"/>
        <dbReference type="ChEBI" id="CHEBI:30616"/>
        <dbReference type="ChEBI" id="CHEBI:90418"/>
        <dbReference type="ChEBI" id="CHEBI:90420"/>
        <dbReference type="ChEBI" id="CHEBI:456216"/>
        <dbReference type="EC" id="2.7.1.172"/>
    </reaction>
    <physiologicalReaction direction="left-to-right" evidence="2">
        <dbReference type="Rhea" id="RHEA:48433"/>
    </physiologicalReaction>
</comment>
<dbReference type="PANTHER" id="PTHR12149:SF8">
    <property type="entry name" value="PROTEIN-RIBULOSAMINE 3-KINASE"/>
    <property type="match status" value="1"/>
</dbReference>
<comment type="similarity">
    <text evidence="3">Belongs to the fructosamine kinase family.</text>
</comment>
<evidence type="ECO:0000313" key="5">
    <source>
        <dbReference type="Proteomes" id="UP000246991"/>
    </source>
</evidence>
<dbReference type="SUPFAM" id="SSF56112">
    <property type="entry name" value="Protein kinase-like (PK-like)"/>
    <property type="match status" value="1"/>
</dbReference>
<name>A0A317SQT1_9PEZI</name>
<reference evidence="4 5" key="1">
    <citation type="submission" date="2018-03" db="EMBL/GenBank/DDBJ databases">
        <title>Genomes of Pezizomycetes fungi and the evolution of truffles.</title>
        <authorList>
            <person name="Murat C."/>
            <person name="Payen T."/>
            <person name="Noel B."/>
            <person name="Kuo A."/>
            <person name="Martin F.M."/>
        </authorList>
    </citation>
    <scope>NUCLEOTIDE SEQUENCE [LARGE SCALE GENOMIC DNA]</scope>
    <source>
        <strain evidence="4">091103-1</strain>
    </source>
</reference>
<proteinExistence type="inferred from homology"/>
<dbReference type="InterPro" id="IPR016477">
    <property type="entry name" value="Fructo-/Ketosamine-3-kinase"/>
</dbReference>
<evidence type="ECO:0000313" key="4">
    <source>
        <dbReference type="EMBL" id="PWW76748.1"/>
    </source>
</evidence>
<dbReference type="PANTHER" id="PTHR12149">
    <property type="entry name" value="FRUCTOSAMINE 3 KINASE-RELATED PROTEIN"/>
    <property type="match status" value="1"/>
</dbReference>
<evidence type="ECO:0000256" key="3">
    <source>
        <dbReference type="PIRNR" id="PIRNR006221"/>
    </source>
</evidence>
<dbReference type="GO" id="GO:0016301">
    <property type="term" value="F:kinase activity"/>
    <property type="evidence" value="ECO:0007669"/>
    <property type="project" value="UniProtKB-UniRule"/>
</dbReference>
<comment type="caution">
    <text evidence="4">The sequence shown here is derived from an EMBL/GenBank/DDBJ whole genome shotgun (WGS) entry which is preliminary data.</text>
</comment>
<evidence type="ECO:0000256" key="2">
    <source>
        <dbReference type="ARBA" id="ARBA00048655"/>
    </source>
</evidence>
<sequence length="324" mass="35640">MLRANITPALLAALSLNPGTSTVKSHGGSGFASTFKVETDTGDGRKEMIFVKTGTGKQAEIMFRGEYESLNAIQEAVPTLCPRAFSHGPLSGGSERFYLATDFLDLLASGPSKGESLASKIARLHSAPAPEEYSGKFGFPIPTCCGSTVQDNTWEDTWADFFGKRRLMMILEESERKNGPDSELRRYVEKTVETVVPRLLGNLKDIKPSLVHGDLWSGNVSRGIIGEKQDDGAIEEVIYDPSACYAHNEYEMGIMKMFGGFGTAFFNEYHKLVPKTEPVEEYGDRLKLYQLYHQLNHHALFAGGYRGGAVSAMRSLLSKYAGNR</sequence>
<dbReference type="Gene3D" id="3.90.1200.10">
    <property type="match status" value="1"/>
</dbReference>
<evidence type="ECO:0000256" key="1">
    <source>
        <dbReference type="ARBA" id="ARBA00011961"/>
    </source>
</evidence>
<dbReference type="EMBL" id="PYWC01000030">
    <property type="protein sequence ID" value="PWW76748.1"/>
    <property type="molecule type" value="Genomic_DNA"/>
</dbReference>
<accession>A0A317SQT1</accession>
<keyword evidence="5" id="KW-1185">Reference proteome</keyword>
<dbReference type="InterPro" id="IPR011009">
    <property type="entry name" value="Kinase-like_dom_sf"/>
</dbReference>
<dbReference type="PIRSF" id="PIRSF006221">
    <property type="entry name" value="Ketosamine-3-kinase"/>
    <property type="match status" value="1"/>
</dbReference>
<dbReference type="AlphaFoldDB" id="A0A317SQT1"/>
<dbReference type="Pfam" id="PF03881">
    <property type="entry name" value="Fructosamin_kin"/>
    <property type="match status" value="1"/>
</dbReference>